<accession>A0A3E1B8Y1</accession>
<dbReference type="AlphaFoldDB" id="A0A3E1B8Y1"/>
<evidence type="ECO:0000313" key="2">
    <source>
        <dbReference type="Proteomes" id="UP000256748"/>
    </source>
</evidence>
<organism evidence="1 2">
    <name type="scientific">Rhizobium leguminosarum bv. trifolii</name>
    <dbReference type="NCBI Taxonomy" id="386"/>
    <lineage>
        <taxon>Bacteria</taxon>
        <taxon>Pseudomonadati</taxon>
        <taxon>Pseudomonadota</taxon>
        <taxon>Alphaproteobacteria</taxon>
        <taxon>Hyphomicrobiales</taxon>
        <taxon>Rhizobiaceae</taxon>
        <taxon>Rhizobium/Agrobacterium group</taxon>
        <taxon>Rhizobium</taxon>
    </lineage>
</organism>
<sequence>MSIDTLEKTDADFVGRPAEELLQEAFLRALASSTRNISMATFHAKSVERFLRRSSIFADQARPWESLDSILDNVYIAKAASRLAEFSSYEEDWNGEGASAPLKESIREAGNFLRRLEPWHPRPVATLSSDGCAVLEFYDDEDDRFWGAITFHGGESVEIYVSESLLNEGNFFEGSLKDQAALRLLSNGLQITLKP</sequence>
<dbReference type="RefSeq" id="WP_116275026.1">
    <property type="nucleotide sequence ID" value="NZ_KZ859523.1"/>
</dbReference>
<name>A0A3E1B8Y1_RHILT</name>
<protein>
    <submittedName>
        <fullName evidence="1">Uncharacterized protein</fullName>
    </submittedName>
</protein>
<proteinExistence type="predicted"/>
<dbReference type="EMBL" id="NAOO01000027">
    <property type="protein sequence ID" value="RFB88151.1"/>
    <property type="molecule type" value="Genomic_DNA"/>
</dbReference>
<gene>
    <name evidence="1" type="ORF">B5K10_21770</name>
</gene>
<reference evidence="1 2" key="1">
    <citation type="submission" date="2017-03" db="EMBL/GenBank/DDBJ databases">
        <title>Genome analysis of Rhizobial strains effectives or ineffectives for nitrogen fixation isolated from bean seeds.</title>
        <authorList>
            <person name="Peralta H."/>
            <person name="Aguilar-Vera A."/>
            <person name="Mora Y."/>
            <person name="Vargas-Lagunas C."/>
            <person name="Girard L."/>
            <person name="Mora J."/>
        </authorList>
    </citation>
    <scope>NUCLEOTIDE SEQUENCE [LARGE SCALE GENOMIC DNA]</scope>
    <source>
        <strain evidence="1 2">CCGM5</strain>
    </source>
</reference>
<dbReference type="Proteomes" id="UP000256748">
    <property type="component" value="Unassembled WGS sequence"/>
</dbReference>
<evidence type="ECO:0000313" key="1">
    <source>
        <dbReference type="EMBL" id="RFB88151.1"/>
    </source>
</evidence>
<comment type="caution">
    <text evidence="1">The sequence shown here is derived from an EMBL/GenBank/DDBJ whole genome shotgun (WGS) entry which is preliminary data.</text>
</comment>